<reference evidence="2" key="2">
    <citation type="submission" date="2024-03" db="EMBL/GenBank/DDBJ databases">
        <authorList>
            <person name="Ni Y."/>
            <person name="Xu T."/>
            <person name="Yan S."/>
            <person name="Chen L."/>
            <person name="Wang Y."/>
        </authorList>
    </citation>
    <scope>NUCLEOTIDE SEQUENCE</scope>
    <source>
        <strain evidence="2">NMP1</strain>
    </source>
</reference>
<keyword evidence="1" id="KW-0812">Transmembrane</keyword>
<protein>
    <submittedName>
        <fullName evidence="2">ORF22</fullName>
    </submittedName>
</protein>
<keyword evidence="1" id="KW-0472">Membrane</keyword>
<reference evidence="2" key="1">
    <citation type="journal article" date="2024" name="Environ. Microbiol. Rep.">
        <title>Hiding in plain sight: The discovery of complete genomes of 11 hypothetical spindle-shaped viruses that putatively infect mesophilic ammonia-oxidizing archaea.</title>
        <authorList>
            <person name="Ni Y."/>
            <person name="Xu T."/>
            <person name="Yan S."/>
            <person name="Chen L."/>
            <person name="Wang Y."/>
        </authorList>
    </citation>
    <scope>NUCLEOTIDE SEQUENCE</scope>
    <source>
        <strain evidence="2">NMP1</strain>
    </source>
</reference>
<proteinExistence type="predicted"/>
<evidence type="ECO:0000313" key="2">
    <source>
        <dbReference type="EMBL" id="DBA51669.1"/>
    </source>
</evidence>
<evidence type="ECO:0000256" key="1">
    <source>
        <dbReference type="SAM" id="Phobius"/>
    </source>
</evidence>
<sequence length="103" mass="12409">MVKKFNNRYDNLSPFKRILHKYTGFIVMGIFIAVVFTAWTMYDQETEFFHSWACDKLFYYMQEETTYGYTGHAELDEEKHLKLHELYDTDCTKGNFQPSDKIH</sequence>
<feature type="transmembrane region" description="Helical" evidence="1">
    <location>
        <begin position="21"/>
        <end position="42"/>
    </location>
</feature>
<accession>A0AAT9J933</accession>
<dbReference type="EMBL" id="BK067782">
    <property type="protein sequence ID" value="DBA51669.1"/>
    <property type="molecule type" value="Genomic_DNA"/>
</dbReference>
<organism evidence="2">
    <name type="scientific">Nitrosopumilaceae spindle-shaped virus</name>
    <dbReference type="NCBI Taxonomy" id="3065433"/>
    <lineage>
        <taxon>Viruses</taxon>
    </lineage>
</organism>
<keyword evidence="1" id="KW-1133">Transmembrane helix</keyword>
<name>A0AAT9J933_9VIRU</name>